<keyword evidence="2" id="KW-1185">Reference proteome</keyword>
<gene>
    <name evidence="1" type="ORF">EV643_103283</name>
</gene>
<comment type="caution">
    <text evidence="1">The sequence shown here is derived from an EMBL/GenBank/DDBJ whole genome shotgun (WGS) entry which is preliminary data.</text>
</comment>
<name>A0A4R6KJQ5_9ACTN</name>
<sequence length="133" mass="15343">MCFVHHNDVEQIARWKVSLVVHGADRIRQCNDYIGLSQVLPMQFPSSHLDDLRPRATFAVECIDPSKDVFTFERCCQLFAQLLARHDDQHATGTQQVRHGSRNRALTASRRNCNKGRLTVMNRPVRQQSTERT</sequence>
<organism evidence="1 2">
    <name type="scientific">Kribbella caucasensis</name>
    <dbReference type="NCBI Taxonomy" id="2512215"/>
    <lineage>
        <taxon>Bacteria</taxon>
        <taxon>Bacillati</taxon>
        <taxon>Actinomycetota</taxon>
        <taxon>Actinomycetes</taxon>
        <taxon>Propionibacteriales</taxon>
        <taxon>Kribbellaceae</taxon>
        <taxon>Kribbella</taxon>
    </lineage>
</organism>
<dbReference type="EMBL" id="SNWQ01000003">
    <property type="protein sequence ID" value="TDO51544.1"/>
    <property type="molecule type" value="Genomic_DNA"/>
</dbReference>
<accession>A0A4R6KJQ5</accession>
<proteinExistence type="predicted"/>
<evidence type="ECO:0000313" key="2">
    <source>
        <dbReference type="Proteomes" id="UP000295388"/>
    </source>
</evidence>
<dbReference type="AlphaFoldDB" id="A0A4R6KJQ5"/>
<dbReference type="Proteomes" id="UP000295388">
    <property type="component" value="Unassembled WGS sequence"/>
</dbReference>
<evidence type="ECO:0000313" key="1">
    <source>
        <dbReference type="EMBL" id="TDO51544.1"/>
    </source>
</evidence>
<protein>
    <submittedName>
        <fullName evidence="1">Uncharacterized protein</fullName>
    </submittedName>
</protein>
<reference evidence="1 2" key="1">
    <citation type="submission" date="2019-03" db="EMBL/GenBank/DDBJ databases">
        <title>Genomic Encyclopedia of Type Strains, Phase III (KMG-III): the genomes of soil and plant-associated and newly described type strains.</title>
        <authorList>
            <person name="Whitman W."/>
        </authorList>
    </citation>
    <scope>NUCLEOTIDE SEQUENCE [LARGE SCALE GENOMIC DNA]</scope>
    <source>
        <strain evidence="1 2">VKM Ac-2527</strain>
    </source>
</reference>